<feature type="signal peptide" evidence="1">
    <location>
        <begin position="1"/>
        <end position="24"/>
    </location>
</feature>
<accession>A0A7S2HEF0</accession>
<protein>
    <submittedName>
        <fullName evidence="2">Uncharacterized protein</fullName>
    </submittedName>
</protein>
<keyword evidence="1" id="KW-0732">Signal</keyword>
<gene>
    <name evidence="2" type="ORF">HTAM1171_LOCUS4919</name>
</gene>
<dbReference type="EMBL" id="HBGV01008011">
    <property type="protein sequence ID" value="CAD9487518.1"/>
    <property type="molecule type" value="Transcribed_RNA"/>
</dbReference>
<feature type="chain" id="PRO_5031453076" evidence="1">
    <location>
        <begin position="25"/>
        <end position="290"/>
    </location>
</feature>
<name>A0A7S2HEF0_9STRA</name>
<dbReference type="AlphaFoldDB" id="A0A7S2HEF0"/>
<reference evidence="2" key="1">
    <citation type="submission" date="2021-01" db="EMBL/GenBank/DDBJ databases">
        <authorList>
            <person name="Corre E."/>
            <person name="Pelletier E."/>
            <person name="Niang G."/>
            <person name="Scheremetjew M."/>
            <person name="Finn R."/>
            <person name="Kale V."/>
            <person name="Holt S."/>
            <person name="Cochrane G."/>
            <person name="Meng A."/>
            <person name="Brown T."/>
            <person name="Cohen L."/>
        </authorList>
    </citation>
    <scope>NUCLEOTIDE SEQUENCE</scope>
    <source>
        <strain evidence="2">CCMP826</strain>
    </source>
</reference>
<organism evidence="2">
    <name type="scientific">Helicotheca tamesis</name>
    <dbReference type="NCBI Taxonomy" id="374047"/>
    <lineage>
        <taxon>Eukaryota</taxon>
        <taxon>Sar</taxon>
        <taxon>Stramenopiles</taxon>
        <taxon>Ochrophyta</taxon>
        <taxon>Bacillariophyta</taxon>
        <taxon>Mediophyceae</taxon>
        <taxon>Lithodesmiophycidae</taxon>
        <taxon>Lithodesmiales</taxon>
        <taxon>Lithodesmiaceae</taxon>
        <taxon>Helicotheca</taxon>
    </lineage>
</organism>
<proteinExistence type="predicted"/>
<evidence type="ECO:0000313" key="2">
    <source>
        <dbReference type="EMBL" id="CAD9487518.1"/>
    </source>
</evidence>
<evidence type="ECO:0000256" key="1">
    <source>
        <dbReference type="SAM" id="SignalP"/>
    </source>
</evidence>
<sequence>MKAWHICILPLATTYPSLLPTVAAFGVPSKQQQHQQQQQIDRRRAISSCIYTTLPLIATLSPSPAFSDDDTTTTAQKIAFEKRNRNSNKNAIIREDFWYMFNRVPPRKLDPNVLPKDDPKWNAWGTCAPGSDNTSNSCTYVPLKLRSAGYSKYAFLISLASREYQTLGKILEKEKDSIAWDEAASLVDQGGSGQVPSAVCDAIRKMVLLATALLTSPNYSGPNIDLFVARYYVNEVAYAASQVKNAIEARDVATARDAWEYGKDSWNSYYVVVNRAIVPKVGEQFESIMG</sequence>